<dbReference type="InterPro" id="IPR011006">
    <property type="entry name" value="CheY-like_superfamily"/>
</dbReference>
<dbReference type="Gene3D" id="3.40.50.2300">
    <property type="match status" value="1"/>
</dbReference>
<keyword evidence="1 2" id="KW-0597">Phosphoprotein</keyword>
<dbReference type="RefSeq" id="WP_176071852.1">
    <property type="nucleotide sequence ID" value="NZ_JABWMJ010000023.1"/>
</dbReference>
<evidence type="ECO:0000256" key="2">
    <source>
        <dbReference type="PROSITE-ProRule" id="PRU00169"/>
    </source>
</evidence>
<evidence type="ECO:0000259" key="3">
    <source>
        <dbReference type="PROSITE" id="PS50110"/>
    </source>
</evidence>
<dbReference type="SUPFAM" id="SSF52172">
    <property type="entry name" value="CheY-like"/>
    <property type="match status" value="1"/>
</dbReference>
<dbReference type="Pfam" id="PF00072">
    <property type="entry name" value="Response_reg"/>
    <property type="match status" value="1"/>
</dbReference>
<dbReference type="AlphaFoldDB" id="A0A7Y6NTD6"/>
<dbReference type="PROSITE" id="PS50110">
    <property type="entry name" value="RESPONSE_REGULATORY"/>
    <property type="match status" value="1"/>
</dbReference>
<reference evidence="4 5" key="1">
    <citation type="submission" date="2020-06" db="EMBL/GenBank/DDBJ databases">
        <title>Schlegella sp. ID0723 isolated from air conditioner.</title>
        <authorList>
            <person name="Kim D.Y."/>
            <person name="Kim D.-U."/>
        </authorList>
    </citation>
    <scope>NUCLEOTIDE SEQUENCE [LARGE SCALE GENOMIC DNA]</scope>
    <source>
        <strain evidence="4 5">ID0723</strain>
    </source>
</reference>
<gene>
    <name evidence="4" type="ORF">HQN59_24950</name>
</gene>
<keyword evidence="5" id="KW-1185">Reference proteome</keyword>
<evidence type="ECO:0000313" key="4">
    <source>
        <dbReference type="EMBL" id="NUZ08994.1"/>
    </source>
</evidence>
<dbReference type="PANTHER" id="PTHR44591:SF3">
    <property type="entry name" value="RESPONSE REGULATORY DOMAIN-CONTAINING PROTEIN"/>
    <property type="match status" value="1"/>
</dbReference>
<organism evidence="4 5">
    <name type="scientific">Piscinibacter koreensis</name>
    <dbReference type="NCBI Taxonomy" id="2742824"/>
    <lineage>
        <taxon>Bacteria</taxon>
        <taxon>Pseudomonadati</taxon>
        <taxon>Pseudomonadota</taxon>
        <taxon>Betaproteobacteria</taxon>
        <taxon>Burkholderiales</taxon>
        <taxon>Sphaerotilaceae</taxon>
        <taxon>Piscinibacter</taxon>
    </lineage>
</organism>
<proteinExistence type="predicted"/>
<sequence length="133" mass="14823">MSQRILVADHNPDVAESALSLLQLGGFEAMAVRSGREAIEAARQFQPHVAMLDICMPDMDGYQAAVALRREHVAPHRLILVAHTALSEPDDIERVRQAGFNFHVVKPLADPLCDLIASFLAEPDHRRDLQRRP</sequence>
<dbReference type="EMBL" id="JABWMJ010000023">
    <property type="protein sequence ID" value="NUZ08994.1"/>
    <property type="molecule type" value="Genomic_DNA"/>
</dbReference>
<accession>A0A7Y6NTD6</accession>
<evidence type="ECO:0000313" key="5">
    <source>
        <dbReference type="Proteomes" id="UP000529637"/>
    </source>
</evidence>
<protein>
    <submittedName>
        <fullName evidence="4">Response regulator</fullName>
    </submittedName>
</protein>
<dbReference type="SMART" id="SM00448">
    <property type="entry name" value="REC"/>
    <property type="match status" value="1"/>
</dbReference>
<name>A0A7Y6NTD6_9BURK</name>
<feature type="modified residue" description="4-aspartylphosphate" evidence="2">
    <location>
        <position position="53"/>
    </location>
</feature>
<dbReference type="Proteomes" id="UP000529637">
    <property type="component" value="Unassembled WGS sequence"/>
</dbReference>
<dbReference type="GO" id="GO:0000160">
    <property type="term" value="P:phosphorelay signal transduction system"/>
    <property type="evidence" value="ECO:0007669"/>
    <property type="project" value="InterPro"/>
</dbReference>
<comment type="caution">
    <text evidence="4">The sequence shown here is derived from an EMBL/GenBank/DDBJ whole genome shotgun (WGS) entry which is preliminary data.</text>
</comment>
<dbReference type="PANTHER" id="PTHR44591">
    <property type="entry name" value="STRESS RESPONSE REGULATOR PROTEIN 1"/>
    <property type="match status" value="1"/>
</dbReference>
<feature type="domain" description="Response regulatory" evidence="3">
    <location>
        <begin position="4"/>
        <end position="121"/>
    </location>
</feature>
<dbReference type="InterPro" id="IPR050595">
    <property type="entry name" value="Bact_response_regulator"/>
</dbReference>
<evidence type="ECO:0000256" key="1">
    <source>
        <dbReference type="ARBA" id="ARBA00022553"/>
    </source>
</evidence>
<dbReference type="InterPro" id="IPR001789">
    <property type="entry name" value="Sig_transdc_resp-reg_receiver"/>
</dbReference>